<feature type="modified residue" description="4-aspartylphosphate" evidence="4">
    <location>
        <position position="53"/>
    </location>
</feature>
<evidence type="ECO:0000313" key="6">
    <source>
        <dbReference type="EMBL" id="SHH07025.1"/>
    </source>
</evidence>
<comment type="function">
    <text evidence="3">May play the central regulatory role in sporulation. It may be an element of the effector pathway responsible for the activation of sporulation genes in response to nutritional stress. Spo0A may act in concert with spo0H (a sigma factor) to control the expression of some genes that are critical to the sporulation process.</text>
</comment>
<dbReference type="PANTHER" id="PTHR44591">
    <property type="entry name" value="STRESS RESPONSE REGULATOR PROTEIN 1"/>
    <property type="match status" value="1"/>
</dbReference>
<feature type="domain" description="Response regulatory" evidence="5">
    <location>
        <begin position="4"/>
        <end position="118"/>
    </location>
</feature>
<evidence type="ECO:0000259" key="5">
    <source>
        <dbReference type="PROSITE" id="PS50110"/>
    </source>
</evidence>
<dbReference type="Pfam" id="PF00072">
    <property type="entry name" value="Response_reg"/>
    <property type="match status" value="1"/>
</dbReference>
<dbReference type="SUPFAM" id="SSF52172">
    <property type="entry name" value="CheY-like"/>
    <property type="match status" value="1"/>
</dbReference>
<accession>A0A1M5PYP4</accession>
<gene>
    <name evidence="6" type="ORF">SAMN02745221_01611</name>
</gene>
<dbReference type="EMBL" id="FQWY01000028">
    <property type="protein sequence ID" value="SHH07025.1"/>
    <property type="molecule type" value="Genomic_DNA"/>
</dbReference>
<keyword evidence="2 4" id="KW-0597">Phosphoprotein</keyword>
<sequence length="129" mass="14668">MTWRILIADDQKGIRKLLAELFKRDGWEVILAENGEEAVAKAMEFRPNMVIMDMKMPNMNGLEAAVNILTNFKDINIIMMTAYGETRIAEEALKAGIKKCINKPFDIFELLSLVNEMAGKKSCWEQKLG</sequence>
<keyword evidence="7" id="KW-1185">Reference proteome</keyword>
<dbReference type="Proteomes" id="UP000242329">
    <property type="component" value="Unassembled WGS sequence"/>
</dbReference>
<dbReference type="AlphaFoldDB" id="A0A1M5PYP4"/>
<reference evidence="7" key="1">
    <citation type="submission" date="2016-11" db="EMBL/GenBank/DDBJ databases">
        <authorList>
            <person name="Varghese N."/>
            <person name="Submissions S."/>
        </authorList>
    </citation>
    <scope>NUCLEOTIDE SEQUENCE [LARGE SCALE GENOMIC DNA]</scope>
    <source>
        <strain evidence="7">DSM 11003</strain>
    </source>
</reference>
<dbReference type="STRING" id="1123382.SAMN02745221_01611"/>
<dbReference type="SMART" id="SM00448">
    <property type="entry name" value="REC"/>
    <property type="match status" value="1"/>
</dbReference>
<evidence type="ECO:0000256" key="2">
    <source>
        <dbReference type="ARBA" id="ARBA00022553"/>
    </source>
</evidence>
<dbReference type="InterPro" id="IPR011006">
    <property type="entry name" value="CheY-like_superfamily"/>
</dbReference>
<dbReference type="PANTHER" id="PTHR44591:SF3">
    <property type="entry name" value="RESPONSE REGULATORY DOMAIN-CONTAINING PROTEIN"/>
    <property type="match status" value="1"/>
</dbReference>
<dbReference type="CDD" id="cd00156">
    <property type="entry name" value="REC"/>
    <property type="match status" value="1"/>
</dbReference>
<dbReference type="GO" id="GO:0000160">
    <property type="term" value="P:phosphorelay signal transduction system"/>
    <property type="evidence" value="ECO:0007669"/>
    <property type="project" value="InterPro"/>
</dbReference>
<organism evidence="6 7">
    <name type="scientific">Thermosyntropha lipolytica DSM 11003</name>
    <dbReference type="NCBI Taxonomy" id="1123382"/>
    <lineage>
        <taxon>Bacteria</taxon>
        <taxon>Bacillati</taxon>
        <taxon>Bacillota</taxon>
        <taxon>Clostridia</taxon>
        <taxon>Eubacteriales</taxon>
        <taxon>Syntrophomonadaceae</taxon>
        <taxon>Thermosyntropha</taxon>
    </lineage>
</organism>
<dbReference type="PROSITE" id="PS50110">
    <property type="entry name" value="RESPONSE_REGULATORY"/>
    <property type="match status" value="1"/>
</dbReference>
<dbReference type="OrthoDB" id="9808843at2"/>
<evidence type="ECO:0000256" key="1">
    <source>
        <dbReference type="ARBA" id="ARBA00018672"/>
    </source>
</evidence>
<evidence type="ECO:0000256" key="4">
    <source>
        <dbReference type="PROSITE-ProRule" id="PRU00169"/>
    </source>
</evidence>
<dbReference type="Gene3D" id="3.40.50.2300">
    <property type="match status" value="1"/>
</dbReference>
<dbReference type="RefSeq" id="WP_084728417.1">
    <property type="nucleotide sequence ID" value="NZ_FQWY01000028.1"/>
</dbReference>
<name>A0A1M5PYP4_9FIRM</name>
<proteinExistence type="predicted"/>
<protein>
    <recommendedName>
        <fullName evidence="1">Stage 0 sporulation protein A homolog</fullName>
    </recommendedName>
</protein>
<evidence type="ECO:0000313" key="7">
    <source>
        <dbReference type="Proteomes" id="UP000242329"/>
    </source>
</evidence>
<evidence type="ECO:0000256" key="3">
    <source>
        <dbReference type="ARBA" id="ARBA00024867"/>
    </source>
</evidence>
<dbReference type="InterPro" id="IPR050595">
    <property type="entry name" value="Bact_response_regulator"/>
</dbReference>
<dbReference type="InterPro" id="IPR001789">
    <property type="entry name" value="Sig_transdc_resp-reg_receiver"/>
</dbReference>